<protein>
    <submittedName>
        <fullName evidence="1">Uncharacterized protein</fullName>
    </submittedName>
</protein>
<evidence type="ECO:0000313" key="2">
    <source>
        <dbReference type="Proteomes" id="UP001163603"/>
    </source>
</evidence>
<comment type="caution">
    <text evidence="1">The sequence shown here is derived from an EMBL/GenBank/DDBJ whole genome shotgun (WGS) entry which is preliminary data.</text>
</comment>
<dbReference type="EMBL" id="CM047747">
    <property type="protein sequence ID" value="KAJ0018603.1"/>
    <property type="molecule type" value="Genomic_DNA"/>
</dbReference>
<sequence>MRREWSEMEVARFDITGGLWATSRLHGRAAVMGWGRGGLDVHDLRTSGVVGQVKKRALLLNKLAADCIQGVKRAFFLAAASGEDEIIKAMMKKNGDLTKNLGNNGILPLHKAALMGNKEIVQYLYGATQDEILDNDNDRIELLISLVNRSLYDLFLHINFGLIVVLLDIELDLVQRHPKLATA</sequence>
<dbReference type="Proteomes" id="UP001163603">
    <property type="component" value="Chromosome 12"/>
</dbReference>
<gene>
    <name evidence="1" type="ORF">Pint_12294</name>
</gene>
<proteinExistence type="predicted"/>
<evidence type="ECO:0000313" key="1">
    <source>
        <dbReference type="EMBL" id="KAJ0018603.1"/>
    </source>
</evidence>
<keyword evidence="2" id="KW-1185">Reference proteome</keyword>
<reference evidence="2" key="1">
    <citation type="journal article" date="2023" name="G3 (Bethesda)">
        <title>Genome assembly and association tests identify interacting loci associated with vigor, precocity, and sex in interspecific pistachio rootstocks.</title>
        <authorList>
            <person name="Palmer W."/>
            <person name="Jacygrad E."/>
            <person name="Sagayaradj S."/>
            <person name="Cavanaugh K."/>
            <person name="Han R."/>
            <person name="Bertier L."/>
            <person name="Beede B."/>
            <person name="Kafkas S."/>
            <person name="Golino D."/>
            <person name="Preece J."/>
            <person name="Michelmore R."/>
        </authorList>
    </citation>
    <scope>NUCLEOTIDE SEQUENCE [LARGE SCALE GENOMIC DNA]</scope>
</reference>
<name>A0ACC0XJL3_9ROSI</name>
<accession>A0ACC0XJL3</accession>
<organism evidence="1 2">
    <name type="scientific">Pistacia integerrima</name>
    <dbReference type="NCBI Taxonomy" id="434235"/>
    <lineage>
        <taxon>Eukaryota</taxon>
        <taxon>Viridiplantae</taxon>
        <taxon>Streptophyta</taxon>
        <taxon>Embryophyta</taxon>
        <taxon>Tracheophyta</taxon>
        <taxon>Spermatophyta</taxon>
        <taxon>Magnoliopsida</taxon>
        <taxon>eudicotyledons</taxon>
        <taxon>Gunneridae</taxon>
        <taxon>Pentapetalae</taxon>
        <taxon>rosids</taxon>
        <taxon>malvids</taxon>
        <taxon>Sapindales</taxon>
        <taxon>Anacardiaceae</taxon>
        <taxon>Pistacia</taxon>
    </lineage>
</organism>